<organism evidence="2 3">
    <name type="scientific">Marinobacter iranensis</name>
    <dbReference type="NCBI Taxonomy" id="2962607"/>
    <lineage>
        <taxon>Bacteria</taxon>
        <taxon>Pseudomonadati</taxon>
        <taxon>Pseudomonadota</taxon>
        <taxon>Gammaproteobacteria</taxon>
        <taxon>Pseudomonadales</taxon>
        <taxon>Marinobacteraceae</taxon>
        <taxon>Marinobacter</taxon>
    </lineage>
</organism>
<comment type="caution">
    <text evidence="2">The sequence shown here is derived from an EMBL/GenBank/DDBJ whole genome shotgun (WGS) entry which is preliminary data.</text>
</comment>
<keyword evidence="3" id="KW-1185">Reference proteome</keyword>
<dbReference type="RefSeq" id="WP_275709230.1">
    <property type="nucleotide sequence ID" value="NZ_JANCMW010000013.1"/>
</dbReference>
<dbReference type="InterPro" id="IPR001296">
    <property type="entry name" value="Glyco_trans_1"/>
</dbReference>
<dbReference type="PANTHER" id="PTHR12526:SF630">
    <property type="entry name" value="GLYCOSYLTRANSFERASE"/>
    <property type="match status" value="1"/>
</dbReference>
<dbReference type="EC" id="2.4.-.-" evidence="2"/>
<dbReference type="Gene3D" id="3.40.50.2000">
    <property type="entry name" value="Glycogen Phosphorylase B"/>
    <property type="match status" value="1"/>
</dbReference>
<feature type="domain" description="Glycosyl transferase family 1" evidence="1">
    <location>
        <begin position="198"/>
        <end position="346"/>
    </location>
</feature>
<evidence type="ECO:0000259" key="1">
    <source>
        <dbReference type="Pfam" id="PF00534"/>
    </source>
</evidence>
<protein>
    <submittedName>
        <fullName evidence="2">Glycosyltransferase</fullName>
        <ecNumber evidence="2">2.4.-.-</ecNumber>
    </submittedName>
</protein>
<reference evidence="2" key="1">
    <citation type="submission" date="2022-07" db="EMBL/GenBank/DDBJ databases">
        <title>Marinobacter iranensis a new bacterium isolate from a hipersaline lake in Iran.</title>
        <authorList>
            <person name="Mohammad A.M.A."/>
            <person name="Cristina S.-P."/>
            <person name="Antonio V."/>
        </authorList>
    </citation>
    <scope>NUCLEOTIDE SEQUENCE</scope>
    <source>
        <strain evidence="2">71-i</strain>
    </source>
</reference>
<keyword evidence="2" id="KW-0328">Glycosyltransferase</keyword>
<name>A0ABT5YES0_9GAMM</name>
<keyword evidence="2" id="KW-0808">Transferase</keyword>
<dbReference type="GO" id="GO:0016757">
    <property type="term" value="F:glycosyltransferase activity"/>
    <property type="evidence" value="ECO:0007669"/>
    <property type="project" value="UniProtKB-KW"/>
</dbReference>
<evidence type="ECO:0000313" key="2">
    <source>
        <dbReference type="EMBL" id="MDF0752168.1"/>
    </source>
</evidence>
<dbReference type="PANTHER" id="PTHR12526">
    <property type="entry name" value="GLYCOSYLTRANSFERASE"/>
    <property type="match status" value="1"/>
</dbReference>
<evidence type="ECO:0000313" key="3">
    <source>
        <dbReference type="Proteomes" id="UP001143391"/>
    </source>
</evidence>
<proteinExistence type="predicted"/>
<accession>A0ABT5YES0</accession>
<sequence>MSNRIARKLRRELLNCAREANLSGWRSRFKYLLTSASAGNSDIKLRRISETLAHFPETRKSRDLIDQAFELARNRVTVLPRDLGSVDLEYCFIIKPYVSESEKGIFLISFENQLNKVLESGLLKTIKDRYHVIFIPSWTGLFSPALFRLVAYCCDDPVFVLPVHEHERERVSNLGSHCISLPFNAASWVNQEFYNSTETERDIDCLIVANFASFKRHWLLFKALKGLPKSVTAVCVGVPLGRRTAESIRLEAAEYGVSGRVKVVENPRQEDLRLYFQRAKVFCAMSYREGSFIAVAEALMSGTPVVMFKNAHIGTKSLITSDVGALVGSVSELRKRVMEFMEFKEHSKVQEIARESISAQANCQKLNQMLAAWSKKNGLKWSQDIEPFYSMRLSFYYFDANARERLRPDYNYLADQGINISIP</sequence>
<gene>
    <name evidence="2" type="ORF">NLU14_18215</name>
</gene>
<dbReference type="EMBL" id="JANCMW010000013">
    <property type="protein sequence ID" value="MDF0752168.1"/>
    <property type="molecule type" value="Genomic_DNA"/>
</dbReference>
<dbReference type="Pfam" id="PF00534">
    <property type="entry name" value="Glycos_transf_1"/>
    <property type="match status" value="1"/>
</dbReference>
<dbReference type="Proteomes" id="UP001143391">
    <property type="component" value="Unassembled WGS sequence"/>
</dbReference>
<dbReference type="SUPFAM" id="SSF53756">
    <property type="entry name" value="UDP-Glycosyltransferase/glycogen phosphorylase"/>
    <property type="match status" value="1"/>
</dbReference>